<evidence type="ECO:0000313" key="2">
    <source>
        <dbReference type="EMBL" id="RNA60477.1"/>
    </source>
</evidence>
<gene>
    <name evidence="3" type="ORF">D1631_00190</name>
    <name evidence="2" type="ORF">D1631_18460</name>
</gene>
<dbReference type="EMBL" id="QWIU01000003">
    <property type="protein sequence ID" value="RNA60477.1"/>
    <property type="molecule type" value="Genomic_DNA"/>
</dbReference>
<feature type="transmembrane region" description="Helical" evidence="1">
    <location>
        <begin position="41"/>
        <end position="59"/>
    </location>
</feature>
<comment type="caution">
    <text evidence="2">The sequence shown here is derived from an EMBL/GenBank/DDBJ whole genome shotgun (WGS) entry which is preliminary data.</text>
</comment>
<dbReference type="Proteomes" id="UP000278775">
    <property type="component" value="Unassembled WGS sequence"/>
</dbReference>
<sequence>MKIGNKHLIRPYIKRAFILINLSIITLFIPIIILFQFNSMGMIVILILIEISGFLYVILKVRYFQYECCEEFITINNRGVFKKKEKQLQLVKSSLKFYKIENNYGSTQFKLYKHSNNQNHLVCCKYKVIPPLNKVEINQLHKSLQEAISSCYP</sequence>
<dbReference type="EMBL" id="QWIU01000001">
    <property type="protein sequence ID" value="RNA63964.1"/>
    <property type="molecule type" value="Genomic_DNA"/>
</dbReference>
<reference evidence="2 4" key="1">
    <citation type="submission" date="2018-08" db="EMBL/GenBank/DDBJ databases">
        <title>Chryseobacterium nematophagum: a novel matrix digesting pathogen of nematodes.</title>
        <authorList>
            <person name="Page A."/>
            <person name="Roberts M."/>
            <person name="Felix M.-A."/>
            <person name="Weir W."/>
        </authorList>
    </citation>
    <scope>NUCLEOTIDE SEQUENCE [LARGE SCALE GENOMIC DNA]</scope>
    <source>
        <strain evidence="2 4">JUb129</strain>
    </source>
</reference>
<dbReference type="AlphaFoldDB" id="A0A3M7TCD6"/>
<name>A0A3M7TCD6_9FLAO</name>
<keyword evidence="1" id="KW-0472">Membrane</keyword>
<keyword evidence="1" id="KW-0812">Transmembrane</keyword>
<protein>
    <submittedName>
        <fullName evidence="2">Uncharacterized protein</fullName>
    </submittedName>
</protein>
<feature type="transmembrane region" description="Helical" evidence="1">
    <location>
        <begin position="12"/>
        <end position="35"/>
    </location>
</feature>
<evidence type="ECO:0000313" key="3">
    <source>
        <dbReference type="EMBL" id="RNA63964.1"/>
    </source>
</evidence>
<evidence type="ECO:0000313" key="4">
    <source>
        <dbReference type="Proteomes" id="UP000278775"/>
    </source>
</evidence>
<accession>A0A3M7TCD6</accession>
<proteinExistence type="predicted"/>
<organism evidence="2 4">
    <name type="scientific">Chryseobacterium nematophagum</name>
    <dbReference type="NCBI Taxonomy" id="2305228"/>
    <lineage>
        <taxon>Bacteria</taxon>
        <taxon>Pseudomonadati</taxon>
        <taxon>Bacteroidota</taxon>
        <taxon>Flavobacteriia</taxon>
        <taxon>Flavobacteriales</taxon>
        <taxon>Weeksellaceae</taxon>
        <taxon>Chryseobacterium group</taxon>
        <taxon>Chryseobacterium</taxon>
    </lineage>
</organism>
<evidence type="ECO:0000256" key="1">
    <source>
        <dbReference type="SAM" id="Phobius"/>
    </source>
</evidence>
<keyword evidence="1" id="KW-1133">Transmembrane helix</keyword>